<dbReference type="RefSeq" id="WP_284100871.1">
    <property type="nucleotide sequence ID" value="NZ_JARRAF010000010.1"/>
</dbReference>
<dbReference type="InterPro" id="IPR002549">
    <property type="entry name" value="AI-2E-like"/>
</dbReference>
<dbReference type="Pfam" id="PF01594">
    <property type="entry name" value="AI-2E_transport"/>
    <property type="match status" value="1"/>
</dbReference>
<evidence type="ECO:0000256" key="5">
    <source>
        <dbReference type="ARBA" id="ARBA00023136"/>
    </source>
</evidence>
<comment type="subcellular location">
    <subcellularLocation>
        <location evidence="1">Membrane</location>
        <topology evidence="1">Multi-pass membrane protein</topology>
    </subcellularLocation>
</comment>
<feature type="transmembrane region" description="Helical" evidence="6">
    <location>
        <begin position="194"/>
        <end position="217"/>
    </location>
</feature>
<keyword evidence="4 6" id="KW-1133">Transmembrane helix</keyword>
<sequence>MSPRTINIASYLFIGLGLVFVMFAHLLPSLLAGLLVVQLVDILAPLVVRGRIGGRPKLIAVAFISSLVVIALTVLVLRTTAFFRSDSGSLPVLMVKLAEIIDGLRGRLPEVLLPYLPADVGELKSAASALLRQHAGMLGTVSKEVGLVLTHILVGMVLGALVALHEVNPEKRVGPLAQAITERLSLLSNAFRDIVFAQVQIAAVNTFFTWLFLGVALPLFGIHLPMLKVLIAVTFFAGLVPVLGNLISNTVIVIVSLSISFPVAIAALTFLVVIHKVEYFLNARIVGSRIQSSAWELLTAMLLMEAAFGLAGVVAAPIYYAYMKRELMRVELI</sequence>
<keyword evidence="5 6" id="KW-0472">Membrane</keyword>
<dbReference type="EMBL" id="JARRAF010000010">
    <property type="protein sequence ID" value="MDK2124564.1"/>
    <property type="molecule type" value="Genomic_DNA"/>
</dbReference>
<evidence type="ECO:0000256" key="3">
    <source>
        <dbReference type="ARBA" id="ARBA00022692"/>
    </source>
</evidence>
<accession>A0ABT7DWX0</accession>
<gene>
    <name evidence="7" type="ORF">PZA18_10930</name>
</gene>
<proteinExistence type="inferred from homology"/>
<evidence type="ECO:0000256" key="4">
    <source>
        <dbReference type="ARBA" id="ARBA00022989"/>
    </source>
</evidence>
<feature type="transmembrane region" description="Helical" evidence="6">
    <location>
        <begin position="145"/>
        <end position="164"/>
    </location>
</feature>
<evidence type="ECO:0000313" key="8">
    <source>
        <dbReference type="Proteomes" id="UP001172778"/>
    </source>
</evidence>
<name>A0ABT7DWX0_9NEIS</name>
<evidence type="ECO:0000313" key="7">
    <source>
        <dbReference type="EMBL" id="MDK2124564.1"/>
    </source>
</evidence>
<comment type="similarity">
    <text evidence="2">Belongs to the autoinducer-2 exporter (AI-2E) (TC 2.A.86) family.</text>
</comment>
<protein>
    <submittedName>
        <fullName evidence="7">AI-2E family transporter</fullName>
    </submittedName>
</protein>
<reference evidence="7" key="1">
    <citation type="submission" date="2023-03" db="EMBL/GenBank/DDBJ databases">
        <title>Chitinimonas shenzhenensis gen. nov., sp. nov., a novel member of family Burkholderiaceae isolated from activated sludge collected in Shen Zhen, China.</title>
        <authorList>
            <person name="Wang X."/>
        </authorList>
    </citation>
    <scope>NUCLEOTIDE SEQUENCE</scope>
    <source>
        <strain evidence="7">DQS-5</strain>
    </source>
</reference>
<feature type="transmembrane region" description="Helical" evidence="6">
    <location>
        <begin position="229"/>
        <end position="247"/>
    </location>
</feature>
<feature type="transmembrane region" description="Helical" evidence="6">
    <location>
        <begin position="12"/>
        <end position="38"/>
    </location>
</feature>
<organism evidence="7 8">
    <name type="scientific">Parachitinimonas caeni</name>
    <dbReference type="NCBI Taxonomy" id="3031301"/>
    <lineage>
        <taxon>Bacteria</taxon>
        <taxon>Pseudomonadati</taxon>
        <taxon>Pseudomonadota</taxon>
        <taxon>Betaproteobacteria</taxon>
        <taxon>Neisseriales</taxon>
        <taxon>Chitinibacteraceae</taxon>
        <taxon>Parachitinimonas</taxon>
    </lineage>
</organism>
<evidence type="ECO:0000256" key="6">
    <source>
        <dbReference type="SAM" id="Phobius"/>
    </source>
</evidence>
<evidence type="ECO:0000256" key="1">
    <source>
        <dbReference type="ARBA" id="ARBA00004141"/>
    </source>
</evidence>
<keyword evidence="3 6" id="KW-0812">Transmembrane</keyword>
<feature type="transmembrane region" description="Helical" evidence="6">
    <location>
        <begin position="253"/>
        <end position="274"/>
    </location>
</feature>
<feature type="transmembrane region" description="Helical" evidence="6">
    <location>
        <begin position="58"/>
        <end position="77"/>
    </location>
</feature>
<dbReference type="Proteomes" id="UP001172778">
    <property type="component" value="Unassembled WGS sequence"/>
</dbReference>
<evidence type="ECO:0000256" key="2">
    <source>
        <dbReference type="ARBA" id="ARBA00009773"/>
    </source>
</evidence>
<feature type="transmembrane region" description="Helical" evidence="6">
    <location>
        <begin position="295"/>
        <end position="322"/>
    </location>
</feature>
<keyword evidence="8" id="KW-1185">Reference proteome</keyword>
<comment type="caution">
    <text evidence="7">The sequence shown here is derived from an EMBL/GenBank/DDBJ whole genome shotgun (WGS) entry which is preliminary data.</text>
</comment>